<organism evidence="1 2">
    <name type="scientific">Cetraspora pellucida</name>
    <dbReference type="NCBI Taxonomy" id="1433469"/>
    <lineage>
        <taxon>Eukaryota</taxon>
        <taxon>Fungi</taxon>
        <taxon>Fungi incertae sedis</taxon>
        <taxon>Mucoromycota</taxon>
        <taxon>Glomeromycotina</taxon>
        <taxon>Glomeromycetes</taxon>
        <taxon>Diversisporales</taxon>
        <taxon>Gigasporaceae</taxon>
        <taxon>Cetraspora</taxon>
    </lineage>
</organism>
<evidence type="ECO:0000313" key="2">
    <source>
        <dbReference type="Proteomes" id="UP000789759"/>
    </source>
</evidence>
<reference evidence="1" key="1">
    <citation type="submission" date="2021-06" db="EMBL/GenBank/DDBJ databases">
        <authorList>
            <person name="Kallberg Y."/>
            <person name="Tangrot J."/>
            <person name="Rosling A."/>
        </authorList>
    </citation>
    <scope>NUCLEOTIDE SEQUENCE</scope>
    <source>
        <strain evidence="1">FL966</strain>
    </source>
</reference>
<accession>A0A9N9NEL7</accession>
<proteinExistence type="predicted"/>
<dbReference type="AlphaFoldDB" id="A0A9N9NEL7"/>
<comment type="caution">
    <text evidence="1">The sequence shown here is derived from an EMBL/GenBank/DDBJ whole genome shotgun (WGS) entry which is preliminary data.</text>
</comment>
<sequence length="94" mass="10528">MTSSSQVSSIYSIQQECASLGSNISNTNDIDNGSVNYNISNVNEQQNIEFEDHEKLEIVPSLESMYIQYNNWFSAHIKPTNITASAQLLPEVDK</sequence>
<protein>
    <submittedName>
        <fullName evidence="1">24614_t:CDS:1</fullName>
    </submittedName>
</protein>
<keyword evidence="2" id="KW-1185">Reference proteome</keyword>
<name>A0A9N9NEL7_9GLOM</name>
<dbReference type="Proteomes" id="UP000789759">
    <property type="component" value="Unassembled WGS sequence"/>
</dbReference>
<evidence type="ECO:0000313" key="1">
    <source>
        <dbReference type="EMBL" id="CAG8727078.1"/>
    </source>
</evidence>
<gene>
    <name evidence="1" type="ORF">CPELLU_LOCUS13243</name>
</gene>
<dbReference type="EMBL" id="CAJVQA010013817">
    <property type="protein sequence ID" value="CAG8727078.1"/>
    <property type="molecule type" value="Genomic_DNA"/>
</dbReference>
<dbReference type="OrthoDB" id="2400003at2759"/>